<dbReference type="SUPFAM" id="SSF55073">
    <property type="entry name" value="Nucleotide cyclase"/>
    <property type="match status" value="1"/>
</dbReference>
<dbReference type="GO" id="GO:0043709">
    <property type="term" value="P:cell adhesion involved in single-species biofilm formation"/>
    <property type="evidence" value="ECO:0007669"/>
    <property type="project" value="TreeGrafter"/>
</dbReference>
<dbReference type="InterPro" id="IPR043128">
    <property type="entry name" value="Rev_trsase/Diguanyl_cyclase"/>
</dbReference>
<proteinExistence type="predicted"/>
<dbReference type="EC" id="2.7.7.65" evidence="1"/>
<dbReference type="RefSeq" id="WP_063690963.1">
    <property type="nucleotide sequence ID" value="NZ_LVEM01000004.1"/>
</dbReference>
<dbReference type="PROSITE" id="PS50887">
    <property type="entry name" value="GGDEF"/>
    <property type="match status" value="1"/>
</dbReference>
<dbReference type="GO" id="GO:0052621">
    <property type="term" value="F:diguanylate cyclase activity"/>
    <property type="evidence" value="ECO:0007669"/>
    <property type="project" value="UniProtKB-EC"/>
</dbReference>
<feature type="transmembrane region" description="Helical" evidence="3">
    <location>
        <begin position="73"/>
        <end position="93"/>
    </location>
</feature>
<evidence type="ECO:0000256" key="1">
    <source>
        <dbReference type="ARBA" id="ARBA00012528"/>
    </source>
</evidence>
<evidence type="ECO:0000256" key="2">
    <source>
        <dbReference type="ARBA" id="ARBA00034247"/>
    </source>
</evidence>
<gene>
    <name evidence="5" type="ORF">FBZ96_104467</name>
</gene>
<dbReference type="AlphaFoldDB" id="A0A560DQY2"/>
<dbReference type="FunFam" id="3.30.70.270:FF:000001">
    <property type="entry name" value="Diguanylate cyclase domain protein"/>
    <property type="match status" value="1"/>
</dbReference>
<feature type="transmembrane region" description="Helical" evidence="3">
    <location>
        <begin position="114"/>
        <end position="137"/>
    </location>
</feature>
<protein>
    <recommendedName>
        <fullName evidence="1">diguanylate cyclase</fullName>
        <ecNumber evidence="1">2.7.7.65</ecNumber>
    </recommendedName>
</protein>
<dbReference type="STRING" id="1803665.GCA_001641335_05664"/>
<dbReference type="CDD" id="cd01949">
    <property type="entry name" value="GGDEF"/>
    <property type="match status" value="1"/>
</dbReference>
<dbReference type="GO" id="GO:0005886">
    <property type="term" value="C:plasma membrane"/>
    <property type="evidence" value="ECO:0007669"/>
    <property type="project" value="TreeGrafter"/>
</dbReference>
<dbReference type="EMBL" id="VITK01000004">
    <property type="protein sequence ID" value="TWA99491.1"/>
    <property type="molecule type" value="Genomic_DNA"/>
</dbReference>
<dbReference type="InterPro" id="IPR029787">
    <property type="entry name" value="Nucleotide_cyclase"/>
</dbReference>
<keyword evidence="3" id="KW-1133">Transmembrane helix</keyword>
<dbReference type="SMART" id="SM00267">
    <property type="entry name" value="GGDEF"/>
    <property type="match status" value="1"/>
</dbReference>
<feature type="transmembrane region" description="Helical" evidence="3">
    <location>
        <begin position="149"/>
        <end position="169"/>
    </location>
</feature>
<feature type="transmembrane region" description="Helical" evidence="3">
    <location>
        <begin position="181"/>
        <end position="203"/>
    </location>
</feature>
<keyword evidence="6" id="KW-1185">Reference proteome</keyword>
<dbReference type="Proteomes" id="UP000319949">
    <property type="component" value="Unassembled WGS sequence"/>
</dbReference>
<dbReference type="PANTHER" id="PTHR45138:SF9">
    <property type="entry name" value="DIGUANYLATE CYCLASE DGCM-RELATED"/>
    <property type="match status" value="1"/>
</dbReference>
<feature type="transmembrane region" description="Helical" evidence="3">
    <location>
        <begin position="41"/>
        <end position="61"/>
    </location>
</feature>
<evidence type="ECO:0000313" key="6">
    <source>
        <dbReference type="Proteomes" id="UP000319949"/>
    </source>
</evidence>
<reference evidence="5 6" key="1">
    <citation type="submission" date="2019-06" db="EMBL/GenBank/DDBJ databases">
        <title>Genomic Encyclopedia of Type Strains, Phase IV (KMG-V): Genome sequencing to study the core and pangenomes of soil and plant-associated prokaryotes.</title>
        <authorList>
            <person name="Whitman W."/>
        </authorList>
    </citation>
    <scope>NUCLEOTIDE SEQUENCE [LARGE SCALE GENOMIC DNA]</scope>
    <source>
        <strain evidence="5 6">BR 510</strain>
    </source>
</reference>
<comment type="catalytic activity">
    <reaction evidence="2">
        <text>2 GTP = 3',3'-c-di-GMP + 2 diphosphate</text>
        <dbReference type="Rhea" id="RHEA:24898"/>
        <dbReference type="ChEBI" id="CHEBI:33019"/>
        <dbReference type="ChEBI" id="CHEBI:37565"/>
        <dbReference type="ChEBI" id="CHEBI:58805"/>
        <dbReference type="EC" id="2.7.7.65"/>
    </reaction>
</comment>
<dbReference type="InterPro" id="IPR000160">
    <property type="entry name" value="GGDEF_dom"/>
</dbReference>
<dbReference type="OrthoDB" id="9812260at2"/>
<feature type="domain" description="GGDEF" evidence="4">
    <location>
        <begin position="255"/>
        <end position="385"/>
    </location>
</feature>
<evidence type="ECO:0000259" key="4">
    <source>
        <dbReference type="PROSITE" id="PS50887"/>
    </source>
</evidence>
<evidence type="ECO:0000313" key="5">
    <source>
        <dbReference type="EMBL" id="TWA99491.1"/>
    </source>
</evidence>
<sequence length="385" mass="42291">MNTAATSLPERNAAEVADLVLMPEAAAPQVRARRAWQRRQMYIGQVASYSLGASVLLIYAYDGVVSLDVASLFWFGGLLIIGTFTVLSEAGVGDRFTDHYLTVFQISAHMALQFVFLLSVPILGVTFISVLFLIFAFGTLRMTSTQAMLTWALATAGLGAVFLASDLPIGLPVATRLQRAASMLCFVLVIGQCAFLGLFGATLRKILYQRSIELKAAYRRIEELAELDELTGSYNRRCIMRMLDSEIEKSRQASTPCAIALIDLDWFKRINDAHGHPVGDEVLRTFAITIFANIRPVDCFGRYGGEEFLLLLPDTEAEAASRMLERLRSIVADLDWSAFSPGMRVTISAGVVTLRDMDTADTFLARADSALYSAKAQGRNRIATN</sequence>
<keyword evidence="3" id="KW-0472">Membrane</keyword>
<dbReference type="Gene3D" id="3.30.70.270">
    <property type="match status" value="1"/>
</dbReference>
<dbReference type="PANTHER" id="PTHR45138">
    <property type="entry name" value="REGULATORY COMPONENTS OF SENSORY TRANSDUCTION SYSTEM"/>
    <property type="match status" value="1"/>
</dbReference>
<evidence type="ECO:0000256" key="3">
    <source>
        <dbReference type="SAM" id="Phobius"/>
    </source>
</evidence>
<dbReference type="InterPro" id="IPR050469">
    <property type="entry name" value="Diguanylate_Cyclase"/>
</dbReference>
<dbReference type="GO" id="GO:1902201">
    <property type="term" value="P:negative regulation of bacterial-type flagellum-dependent cell motility"/>
    <property type="evidence" value="ECO:0007669"/>
    <property type="project" value="TreeGrafter"/>
</dbReference>
<accession>A0A560DQY2</accession>
<dbReference type="Pfam" id="PF00990">
    <property type="entry name" value="GGDEF"/>
    <property type="match status" value="1"/>
</dbReference>
<keyword evidence="3" id="KW-0812">Transmembrane</keyword>
<organism evidence="5 6">
    <name type="scientific">Bradyrhizobium stylosanthis</name>
    <dbReference type="NCBI Taxonomy" id="1803665"/>
    <lineage>
        <taxon>Bacteria</taxon>
        <taxon>Pseudomonadati</taxon>
        <taxon>Pseudomonadota</taxon>
        <taxon>Alphaproteobacteria</taxon>
        <taxon>Hyphomicrobiales</taxon>
        <taxon>Nitrobacteraceae</taxon>
        <taxon>Bradyrhizobium</taxon>
    </lineage>
</organism>
<name>A0A560DQY2_9BRAD</name>
<dbReference type="NCBIfam" id="TIGR00254">
    <property type="entry name" value="GGDEF"/>
    <property type="match status" value="1"/>
</dbReference>
<comment type="caution">
    <text evidence="5">The sequence shown here is derived from an EMBL/GenBank/DDBJ whole genome shotgun (WGS) entry which is preliminary data.</text>
</comment>